<sequence length="55" mass="6507">MGKQEKRKNTEKCINCKSKGQMYIINKPKMISMFMIEHTINLNLEKEKHDLTIVP</sequence>
<keyword evidence="2" id="KW-1185">Reference proteome</keyword>
<protein>
    <submittedName>
        <fullName evidence="1">Uncharacterized protein</fullName>
    </submittedName>
</protein>
<comment type="caution">
    <text evidence="1">The sequence shown here is derived from an EMBL/GenBank/DDBJ whole genome shotgun (WGS) entry which is preliminary data.</text>
</comment>
<gene>
    <name evidence="1" type="ORF">Syun_019796</name>
</gene>
<proteinExistence type="predicted"/>
<evidence type="ECO:0000313" key="2">
    <source>
        <dbReference type="Proteomes" id="UP001420932"/>
    </source>
</evidence>
<dbReference type="Proteomes" id="UP001420932">
    <property type="component" value="Unassembled WGS sequence"/>
</dbReference>
<evidence type="ECO:0000313" key="1">
    <source>
        <dbReference type="EMBL" id="KAK9122179.1"/>
    </source>
</evidence>
<accession>A0AAP0IUV1</accession>
<name>A0AAP0IUV1_9MAGN</name>
<organism evidence="1 2">
    <name type="scientific">Stephania yunnanensis</name>
    <dbReference type="NCBI Taxonomy" id="152371"/>
    <lineage>
        <taxon>Eukaryota</taxon>
        <taxon>Viridiplantae</taxon>
        <taxon>Streptophyta</taxon>
        <taxon>Embryophyta</taxon>
        <taxon>Tracheophyta</taxon>
        <taxon>Spermatophyta</taxon>
        <taxon>Magnoliopsida</taxon>
        <taxon>Ranunculales</taxon>
        <taxon>Menispermaceae</taxon>
        <taxon>Menispermoideae</taxon>
        <taxon>Cissampelideae</taxon>
        <taxon>Stephania</taxon>
    </lineage>
</organism>
<reference evidence="1 2" key="1">
    <citation type="submission" date="2024-01" db="EMBL/GenBank/DDBJ databases">
        <title>Genome assemblies of Stephania.</title>
        <authorList>
            <person name="Yang L."/>
        </authorList>
    </citation>
    <scope>NUCLEOTIDE SEQUENCE [LARGE SCALE GENOMIC DNA]</scope>
    <source>
        <strain evidence="1">YNDBR</strain>
        <tissue evidence="1">Leaf</tissue>
    </source>
</reference>
<dbReference type="AlphaFoldDB" id="A0AAP0IUV1"/>
<dbReference type="EMBL" id="JBBNAF010000008">
    <property type="protein sequence ID" value="KAK9122179.1"/>
    <property type="molecule type" value="Genomic_DNA"/>
</dbReference>